<dbReference type="EMBL" id="VWPU01015400">
    <property type="protein sequence ID" value="NXY62444.1"/>
    <property type="molecule type" value="Genomic_DNA"/>
</dbReference>
<comment type="caution">
    <text evidence="2">The sequence shown here is derived from an EMBL/GenBank/DDBJ whole genome shotgun (WGS) entry which is preliminary data.</text>
</comment>
<feature type="non-terminal residue" evidence="2">
    <location>
        <position position="62"/>
    </location>
</feature>
<reference evidence="2 3" key="1">
    <citation type="submission" date="2019-09" db="EMBL/GenBank/DDBJ databases">
        <title>Bird 10,000 Genomes (B10K) Project - Family phase.</title>
        <authorList>
            <person name="Zhang G."/>
        </authorList>
    </citation>
    <scope>NUCLEOTIDE SEQUENCE [LARGE SCALE GENOMIC DNA]</scope>
    <source>
        <strain evidence="2">B10K-OTA-212792</strain>
        <tissue evidence="2">Blood</tissue>
    </source>
</reference>
<dbReference type="Gene3D" id="2.60.40.10">
    <property type="entry name" value="Immunoglobulins"/>
    <property type="match status" value="1"/>
</dbReference>
<dbReference type="AlphaFoldDB" id="A0A7L4LDX3"/>
<dbReference type="InterPro" id="IPR003961">
    <property type="entry name" value="FN3_dom"/>
</dbReference>
<dbReference type="SUPFAM" id="SSF49265">
    <property type="entry name" value="Fibronectin type III"/>
    <property type="match status" value="1"/>
</dbReference>
<protein>
    <submittedName>
        <fullName evidence="2">DCC protein</fullName>
    </submittedName>
</protein>
<evidence type="ECO:0000259" key="1">
    <source>
        <dbReference type="PROSITE" id="PS50853"/>
    </source>
</evidence>
<dbReference type="InterPro" id="IPR013783">
    <property type="entry name" value="Ig-like_fold"/>
</dbReference>
<feature type="domain" description="Fibronectin type-III" evidence="1">
    <location>
        <begin position="1"/>
        <end position="62"/>
    </location>
</feature>
<dbReference type="CDD" id="cd00063">
    <property type="entry name" value="FN3"/>
    <property type="match status" value="1"/>
</dbReference>
<gene>
    <name evidence="2" type="primary">Dcc</name>
    <name evidence="2" type="ORF">CALWIL_R15837</name>
</gene>
<organism evidence="2 3">
    <name type="scientific">Callaeas wilsoni</name>
    <name type="common">North Island kokako</name>
    <dbReference type="NCBI Taxonomy" id="1347786"/>
    <lineage>
        <taxon>Eukaryota</taxon>
        <taxon>Metazoa</taxon>
        <taxon>Chordata</taxon>
        <taxon>Craniata</taxon>
        <taxon>Vertebrata</taxon>
        <taxon>Euteleostomi</taxon>
        <taxon>Archelosauria</taxon>
        <taxon>Archosauria</taxon>
        <taxon>Dinosauria</taxon>
        <taxon>Saurischia</taxon>
        <taxon>Theropoda</taxon>
        <taxon>Coelurosauria</taxon>
        <taxon>Aves</taxon>
        <taxon>Neognathae</taxon>
        <taxon>Neoaves</taxon>
        <taxon>Telluraves</taxon>
        <taxon>Australaves</taxon>
        <taxon>Passeriformes</taxon>
        <taxon>Corvoidea</taxon>
        <taxon>Callaeidae</taxon>
        <taxon>Callaeas</taxon>
    </lineage>
</organism>
<dbReference type="PROSITE" id="PS50853">
    <property type="entry name" value="FN3"/>
    <property type="match status" value="1"/>
</dbReference>
<sequence length="62" mass="7036">SRFFSLPAVGFSLFSQTLDVDGHSYRLEGLKKFTEYRLRSQAYNRYGPGIPSEEVTVTTLSD</sequence>
<evidence type="ECO:0000313" key="3">
    <source>
        <dbReference type="Proteomes" id="UP000576729"/>
    </source>
</evidence>
<proteinExistence type="predicted"/>
<accession>A0A7L4LDX3</accession>
<dbReference type="Proteomes" id="UP000576729">
    <property type="component" value="Unassembled WGS sequence"/>
</dbReference>
<evidence type="ECO:0000313" key="2">
    <source>
        <dbReference type="EMBL" id="NXY62444.1"/>
    </source>
</evidence>
<keyword evidence="3" id="KW-1185">Reference proteome</keyword>
<dbReference type="InterPro" id="IPR036116">
    <property type="entry name" value="FN3_sf"/>
</dbReference>
<name>A0A7L4LDX3_9CORV</name>
<feature type="non-terminal residue" evidence="2">
    <location>
        <position position="1"/>
    </location>
</feature>